<evidence type="ECO:0000313" key="1">
    <source>
        <dbReference type="EMBL" id="PYE51456.1"/>
    </source>
</evidence>
<dbReference type="Proteomes" id="UP000247790">
    <property type="component" value="Unassembled WGS sequence"/>
</dbReference>
<reference evidence="2 4" key="2">
    <citation type="submission" date="2020-06" db="EMBL/GenBank/DDBJ databases">
        <title>Complete genome of Paenibacillus barcinonensis KACC11450.</title>
        <authorList>
            <person name="Kim M."/>
            <person name="Park Y.-J."/>
            <person name="Shin J.-H."/>
        </authorList>
    </citation>
    <scope>NUCLEOTIDE SEQUENCE [LARGE SCALE GENOMIC DNA]</scope>
    <source>
        <strain evidence="2 4">KACC11450</strain>
    </source>
</reference>
<accession>A0A2V4VVX4</accession>
<organism evidence="1 3">
    <name type="scientific">Paenibacillus barcinonensis</name>
    <dbReference type="NCBI Taxonomy" id="198119"/>
    <lineage>
        <taxon>Bacteria</taxon>
        <taxon>Bacillati</taxon>
        <taxon>Bacillota</taxon>
        <taxon>Bacilli</taxon>
        <taxon>Bacillales</taxon>
        <taxon>Paenibacillaceae</taxon>
        <taxon>Paenibacillus</taxon>
    </lineage>
</organism>
<evidence type="ECO:0000313" key="3">
    <source>
        <dbReference type="Proteomes" id="UP000247790"/>
    </source>
</evidence>
<protein>
    <submittedName>
        <fullName evidence="1">Uncharacterized protein</fullName>
    </submittedName>
</protein>
<keyword evidence="4" id="KW-1185">Reference proteome</keyword>
<dbReference type="AlphaFoldDB" id="A0A2V4VVX4"/>
<name>A0A2V4VVX4_PAEBA</name>
<sequence>MQYNVYLQHDFGEQYEDLEFCVNVDEEDCYEMAGDSPVTTHVMKQVAVEYAMTRFFKQNHVLNIGDRIIVVEVEEMYT</sequence>
<dbReference type="RefSeq" id="WP_110894520.1">
    <property type="nucleotide sequence ID" value="NZ_CP054614.1"/>
</dbReference>
<proteinExistence type="predicted"/>
<dbReference type="EMBL" id="QJSW01000002">
    <property type="protein sequence ID" value="PYE51456.1"/>
    <property type="molecule type" value="Genomic_DNA"/>
</dbReference>
<dbReference type="EMBL" id="CP054614">
    <property type="protein sequence ID" value="QKS55848.1"/>
    <property type="molecule type" value="Genomic_DNA"/>
</dbReference>
<dbReference type="Proteomes" id="UP000509327">
    <property type="component" value="Chromosome"/>
</dbReference>
<gene>
    <name evidence="1" type="ORF">DFQ00_102250</name>
    <name evidence="2" type="ORF">HUB98_05555</name>
</gene>
<evidence type="ECO:0000313" key="4">
    <source>
        <dbReference type="Proteomes" id="UP000509327"/>
    </source>
</evidence>
<dbReference type="OrthoDB" id="2658887at2"/>
<reference evidence="1 3" key="1">
    <citation type="submission" date="2018-06" db="EMBL/GenBank/DDBJ databases">
        <title>Genomic Encyclopedia of Type Strains, Phase III (KMG-III): the genomes of soil and plant-associated and newly described type strains.</title>
        <authorList>
            <person name="Whitman W."/>
        </authorList>
    </citation>
    <scope>NUCLEOTIDE SEQUENCE [LARGE SCALE GENOMIC DNA]</scope>
    <source>
        <strain evidence="1 3">CECT 7022</strain>
    </source>
</reference>
<evidence type="ECO:0000313" key="2">
    <source>
        <dbReference type="EMBL" id="QKS55848.1"/>
    </source>
</evidence>